<feature type="chain" id="PRO_5020557150" description="Beta-lactamase" evidence="7">
    <location>
        <begin position="24"/>
        <end position="389"/>
    </location>
</feature>
<evidence type="ECO:0000256" key="1">
    <source>
        <dbReference type="ARBA" id="ARBA00001526"/>
    </source>
</evidence>
<dbReference type="GO" id="GO:0017001">
    <property type="term" value="P:antibiotic catabolic process"/>
    <property type="evidence" value="ECO:0007669"/>
    <property type="project" value="InterPro"/>
</dbReference>
<feature type="domain" description="Beta-lactamase-related" evidence="8">
    <location>
        <begin position="34"/>
        <end position="383"/>
    </location>
</feature>
<keyword evidence="10" id="KW-1185">Reference proteome</keyword>
<comment type="similarity">
    <text evidence="2 6">Belongs to the class-C beta-lactamase family.</text>
</comment>
<comment type="catalytic activity">
    <reaction evidence="1 6">
        <text>a beta-lactam + H2O = a substituted beta-amino acid</text>
        <dbReference type="Rhea" id="RHEA:20401"/>
        <dbReference type="ChEBI" id="CHEBI:15377"/>
        <dbReference type="ChEBI" id="CHEBI:35627"/>
        <dbReference type="ChEBI" id="CHEBI:140347"/>
        <dbReference type="EC" id="3.5.2.6"/>
    </reaction>
</comment>
<evidence type="ECO:0000256" key="7">
    <source>
        <dbReference type="SAM" id="SignalP"/>
    </source>
</evidence>
<evidence type="ECO:0000256" key="3">
    <source>
        <dbReference type="ARBA" id="ARBA00012865"/>
    </source>
</evidence>
<dbReference type="PANTHER" id="PTHR46825:SF8">
    <property type="entry name" value="BETA-LACTAMASE-RELATED"/>
    <property type="match status" value="1"/>
</dbReference>
<protein>
    <recommendedName>
        <fullName evidence="3 6">Beta-lactamase</fullName>
        <ecNumber evidence="3 6">3.5.2.6</ecNumber>
    </recommendedName>
</protein>
<feature type="signal peptide" evidence="7">
    <location>
        <begin position="1"/>
        <end position="23"/>
    </location>
</feature>
<dbReference type="GO" id="GO:0008800">
    <property type="term" value="F:beta-lactamase activity"/>
    <property type="evidence" value="ECO:0007669"/>
    <property type="project" value="UniProtKB-UniRule"/>
</dbReference>
<dbReference type="Proteomes" id="UP000291078">
    <property type="component" value="Unassembled WGS sequence"/>
</dbReference>
<dbReference type="GO" id="GO:0046677">
    <property type="term" value="P:response to antibiotic"/>
    <property type="evidence" value="ECO:0007669"/>
    <property type="project" value="UniProtKB-UniRule"/>
</dbReference>
<dbReference type="InterPro" id="IPR058136">
    <property type="entry name" value="AmpC"/>
</dbReference>
<reference evidence="9 10" key="1">
    <citation type="journal article" date="2015" name="Stand. Genomic Sci.">
        <title>Genomic Encyclopedia of Bacterial and Archaeal Type Strains, Phase III: the genomes of soil and plant-associated and newly described type strains.</title>
        <authorList>
            <person name="Whitman W.B."/>
            <person name="Woyke T."/>
            <person name="Klenk H.P."/>
            <person name="Zhou Y."/>
            <person name="Lilburn T.G."/>
            <person name="Beck B.J."/>
            <person name="De Vos P."/>
            <person name="Vandamme P."/>
            <person name="Eisen J.A."/>
            <person name="Garrity G."/>
            <person name="Hugenholtz P."/>
            <person name="Kyrpides N.C."/>
        </authorList>
    </citation>
    <scope>NUCLEOTIDE SEQUENCE [LARGE SCALE GENOMIC DNA]</scope>
    <source>
        <strain evidence="9 10">ASC-9842</strain>
    </source>
</reference>
<dbReference type="PROSITE" id="PS00336">
    <property type="entry name" value="BETA_LACTAMASE_C"/>
    <property type="match status" value="1"/>
</dbReference>
<dbReference type="EMBL" id="SGXM01000001">
    <property type="protein sequence ID" value="RZT42155.1"/>
    <property type="molecule type" value="Genomic_DNA"/>
</dbReference>
<evidence type="ECO:0000256" key="4">
    <source>
        <dbReference type="ARBA" id="ARBA00022801"/>
    </source>
</evidence>
<dbReference type="NCBIfam" id="NF033085">
    <property type="entry name" value="bla_class_C"/>
    <property type="match status" value="1"/>
</dbReference>
<organism evidence="9 10">
    <name type="scientific">Cupriavidus agavae</name>
    <dbReference type="NCBI Taxonomy" id="1001822"/>
    <lineage>
        <taxon>Bacteria</taxon>
        <taxon>Pseudomonadati</taxon>
        <taxon>Pseudomonadota</taxon>
        <taxon>Betaproteobacteria</taxon>
        <taxon>Burkholderiales</taxon>
        <taxon>Burkholderiaceae</taxon>
        <taxon>Cupriavidus</taxon>
    </lineage>
</organism>
<keyword evidence="5 6" id="KW-0046">Antibiotic resistance</keyword>
<gene>
    <name evidence="9" type="ORF">EV147_1177</name>
</gene>
<dbReference type="PANTHER" id="PTHR46825">
    <property type="entry name" value="D-ALANYL-D-ALANINE-CARBOXYPEPTIDASE/ENDOPEPTIDASE AMPH"/>
    <property type="match status" value="1"/>
</dbReference>
<dbReference type="EC" id="3.5.2.6" evidence="3 6"/>
<dbReference type="InterPro" id="IPR012338">
    <property type="entry name" value="Beta-lactam/transpept-like"/>
</dbReference>
<dbReference type="Pfam" id="PF00144">
    <property type="entry name" value="Beta-lactamase"/>
    <property type="match status" value="1"/>
</dbReference>
<evidence type="ECO:0000256" key="6">
    <source>
        <dbReference type="RuleBase" id="RU361140"/>
    </source>
</evidence>
<evidence type="ECO:0000256" key="5">
    <source>
        <dbReference type="ARBA" id="ARBA00023251"/>
    </source>
</evidence>
<dbReference type="InterPro" id="IPR001466">
    <property type="entry name" value="Beta-lactam-related"/>
</dbReference>
<evidence type="ECO:0000313" key="9">
    <source>
        <dbReference type="EMBL" id="RZT42155.1"/>
    </source>
</evidence>
<dbReference type="SUPFAM" id="SSF56601">
    <property type="entry name" value="beta-lactamase/transpeptidase-like"/>
    <property type="match status" value="1"/>
</dbReference>
<accession>A0A4Q7S733</accession>
<dbReference type="InterPro" id="IPR050491">
    <property type="entry name" value="AmpC-like"/>
</dbReference>
<sequence>MRRAIAALMAGAGLGPPALPALAAPAGDPVAAAVEAAIRPLMAEHKVPGMAVAVTMAGHARVFNFGVASKASGRPVTDATIFEIGSVSKTFTATLGAYAQARGALSLDDKAPKYLPALSGSAFDAISLLELGTYTAGGLPLQAPAEAGNLSGMTDWLRRWRPDALPGTQRRYSNVSIGLFGHLAAQAMGEPFERIMTQRIIGGLGLRHTWLQVPAARQGDYAWGYGKDGKPVRVTPGVFDAQAYGIKTTAADMIRFVALNIDGSTLRDPALRQALDTTHTGYFRLGGMTQGLGWERYGWPVALADLQAGNDAGIVLGAHPVQRLAPPQPAPADVLINKTGSTNGFGTYVAFVPARRIGVVLLANRNLPVPARIDAAWRILQALDRVPAQ</sequence>
<dbReference type="InterPro" id="IPR001586">
    <property type="entry name" value="Beta-lactam_class-C_AS"/>
</dbReference>
<proteinExistence type="inferred from homology"/>
<keyword evidence="4 6" id="KW-0378">Hydrolase</keyword>
<dbReference type="GO" id="GO:0030288">
    <property type="term" value="C:outer membrane-bounded periplasmic space"/>
    <property type="evidence" value="ECO:0007669"/>
    <property type="project" value="InterPro"/>
</dbReference>
<dbReference type="Gene3D" id="3.40.710.10">
    <property type="entry name" value="DD-peptidase/beta-lactamase superfamily"/>
    <property type="match status" value="1"/>
</dbReference>
<dbReference type="AlphaFoldDB" id="A0A4Q7S733"/>
<comment type="caution">
    <text evidence="9">The sequence shown here is derived from an EMBL/GenBank/DDBJ whole genome shotgun (WGS) entry which is preliminary data.</text>
</comment>
<evidence type="ECO:0000256" key="2">
    <source>
        <dbReference type="ARBA" id="ARBA00007840"/>
    </source>
</evidence>
<name>A0A4Q7S733_9BURK</name>
<evidence type="ECO:0000313" key="10">
    <source>
        <dbReference type="Proteomes" id="UP000291078"/>
    </source>
</evidence>
<evidence type="ECO:0000259" key="8">
    <source>
        <dbReference type="Pfam" id="PF00144"/>
    </source>
</evidence>
<keyword evidence="7" id="KW-0732">Signal</keyword>